<dbReference type="EMBL" id="JAHXZN010000006">
    <property type="protein sequence ID" value="MBW6532311.1"/>
    <property type="molecule type" value="Genomic_DNA"/>
</dbReference>
<feature type="domain" description="SMP-30/Gluconolactonase/LRE-like region" evidence="2">
    <location>
        <begin position="15"/>
        <end position="255"/>
    </location>
</feature>
<sequence>MADEVTTLWRGGALLGEGPAWDPARGVLWFTDIKRRRVHRYDPASGDVTQWDAPAQVGWVLPADDGALIAGLQTGLARFDPDTGDFTHLAEVEPELPGNRLNDATVAPDGSIYFGSMDDSESGPTGRVHRWDGSAAVATAIPAVAITNGPGIAPDGRTLYHVDTVGGVIHAVELAPDGTTGTMRDFARIDPIDGHPDGVTVDSLGNVWVGLWGGWRARLYSPAGAILREVRIPASNVTKVALGGPDLRTAYVTTASIGLDDAQRAAQPEAGGLFSFAVEVPGQPLPPARANG</sequence>
<reference evidence="3 4" key="1">
    <citation type="submission" date="2021-07" db="EMBL/GenBank/DDBJ databases">
        <title>Sphingomonas sp.</title>
        <authorList>
            <person name="Feng G."/>
            <person name="Li J."/>
            <person name="Pan M."/>
        </authorList>
    </citation>
    <scope>NUCLEOTIDE SEQUENCE [LARGE SCALE GENOMIC DNA]</scope>
    <source>
        <strain evidence="3 4">RRHST34</strain>
    </source>
</reference>
<comment type="caution">
    <text evidence="3">The sequence shown here is derived from an EMBL/GenBank/DDBJ whole genome shotgun (WGS) entry which is preliminary data.</text>
</comment>
<dbReference type="RefSeq" id="WP_219749653.1">
    <property type="nucleotide sequence ID" value="NZ_JAHXZN010000006.1"/>
</dbReference>
<evidence type="ECO:0000256" key="1">
    <source>
        <dbReference type="ARBA" id="ARBA00008853"/>
    </source>
</evidence>
<evidence type="ECO:0000259" key="2">
    <source>
        <dbReference type="Pfam" id="PF08450"/>
    </source>
</evidence>
<dbReference type="Gene3D" id="2.120.10.30">
    <property type="entry name" value="TolB, C-terminal domain"/>
    <property type="match status" value="1"/>
</dbReference>
<evidence type="ECO:0000313" key="3">
    <source>
        <dbReference type="EMBL" id="MBW6532311.1"/>
    </source>
</evidence>
<dbReference type="SUPFAM" id="SSF63829">
    <property type="entry name" value="Calcium-dependent phosphotriesterase"/>
    <property type="match status" value="1"/>
</dbReference>
<name>A0ABS7BRV5_9SPHN</name>
<dbReference type="InterPro" id="IPR013658">
    <property type="entry name" value="SGL"/>
</dbReference>
<dbReference type="PANTHER" id="PTHR10907:SF47">
    <property type="entry name" value="REGUCALCIN"/>
    <property type="match status" value="1"/>
</dbReference>
<comment type="similarity">
    <text evidence="1">Belongs to the SMP-30/CGR1 family.</text>
</comment>
<dbReference type="Proteomes" id="UP000759103">
    <property type="component" value="Unassembled WGS sequence"/>
</dbReference>
<proteinExistence type="inferred from homology"/>
<organism evidence="3 4">
    <name type="scientific">Sphingomonas citri</name>
    <dbReference type="NCBI Taxonomy" id="2862499"/>
    <lineage>
        <taxon>Bacteria</taxon>
        <taxon>Pseudomonadati</taxon>
        <taxon>Pseudomonadota</taxon>
        <taxon>Alphaproteobacteria</taxon>
        <taxon>Sphingomonadales</taxon>
        <taxon>Sphingomonadaceae</taxon>
        <taxon>Sphingomonas</taxon>
    </lineage>
</organism>
<keyword evidence="4" id="KW-1185">Reference proteome</keyword>
<accession>A0ABS7BRV5</accession>
<dbReference type="Pfam" id="PF08450">
    <property type="entry name" value="SGL"/>
    <property type="match status" value="1"/>
</dbReference>
<dbReference type="PANTHER" id="PTHR10907">
    <property type="entry name" value="REGUCALCIN"/>
    <property type="match status" value="1"/>
</dbReference>
<evidence type="ECO:0000313" key="4">
    <source>
        <dbReference type="Proteomes" id="UP000759103"/>
    </source>
</evidence>
<dbReference type="InterPro" id="IPR005511">
    <property type="entry name" value="SMP-30"/>
</dbReference>
<dbReference type="PRINTS" id="PR01790">
    <property type="entry name" value="SMP30FAMILY"/>
</dbReference>
<gene>
    <name evidence="3" type="ORF">KZ820_16335</name>
</gene>
<protein>
    <submittedName>
        <fullName evidence="3">SMP-30/gluconolactonase/LRE family protein</fullName>
    </submittedName>
</protein>
<dbReference type="InterPro" id="IPR011042">
    <property type="entry name" value="6-blade_b-propeller_TolB-like"/>
</dbReference>